<dbReference type="Pfam" id="PF01161">
    <property type="entry name" value="PBP"/>
    <property type="match status" value="1"/>
</dbReference>
<dbReference type="CDD" id="cd00866">
    <property type="entry name" value="PEBP_euk"/>
    <property type="match status" value="1"/>
</dbReference>
<dbReference type="InterPro" id="IPR035810">
    <property type="entry name" value="PEBP_euk"/>
</dbReference>
<accession>A0A4Y9ZKH5</accession>
<sequence>MLALRRVRFASRPLMRTNVTVPPATASSPPSPPPPSASAPKADAKPAAAADATEEAPAKTRGRKRYPTRRPFITAERPREWCRPLAPGVLPAYDEALRVIEADSQAVKKEAEEVRAKLADGELIGEEAEKERKRLDILDVMAEVNLPDVRWKAANGLADLSKPVYRHLVEQRWRQEGALDLLMERIHQMNVVPDVLPDLRPSFDLRINFPEPPPQSVYLRTRVKRRYVPVEPGIYLLNEQTKKPPRLYTTVFHTDPRLYTLLMIDPDVPDEENATFTTYLHWLQPNVTLSPSSTLPLPLATTHTPYIPPHPARGTPYHRYVLLLLPQASPTERIHVPTGLERCGFDVRKFIEEYGLRTDGGGAHMWRSVWDEESSRIWNEVIKMAEPRYGHMPRPDPYAELKSKPKYASVEA</sequence>
<dbReference type="InterPro" id="IPR036610">
    <property type="entry name" value="PEBP-like_sf"/>
</dbReference>
<dbReference type="Gene3D" id="1.20.58.1180">
    <property type="match status" value="1"/>
</dbReference>
<dbReference type="OrthoDB" id="2153661at2759"/>
<dbReference type="AlphaFoldDB" id="A0A4Y9ZKH5"/>
<feature type="region of interest" description="Disordered" evidence="1">
    <location>
        <begin position="393"/>
        <end position="412"/>
    </location>
</feature>
<name>A0A4Y9ZKH5_9AGAM</name>
<dbReference type="Gene3D" id="3.90.280.10">
    <property type="entry name" value="PEBP-like"/>
    <property type="match status" value="1"/>
</dbReference>
<feature type="region of interest" description="Disordered" evidence="1">
    <location>
        <begin position="12"/>
        <end position="69"/>
    </location>
</feature>
<dbReference type="InterPro" id="IPR008914">
    <property type="entry name" value="PEBP"/>
</dbReference>
<protein>
    <recommendedName>
        <fullName evidence="4">PEBP-like protein</fullName>
    </recommendedName>
</protein>
<dbReference type="STRING" id="135208.A0A4Y9ZKH5"/>
<feature type="compositionally biased region" description="Basic and acidic residues" evidence="1">
    <location>
        <begin position="393"/>
        <end position="403"/>
    </location>
</feature>
<evidence type="ECO:0000256" key="1">
    <source>
        <dbReference type="SAM" id="MobiDB-lite"/>
    </source>
</evidence>
<evidence type="ECO:0000313" key="3">
    <source>
        <dbReference type="Proteomes" id="UP000298061"/>
    </source>
</evidence>
<evidence type="ECO:0000313" key="2">
    <source>
        <dbReference type="EMBL" id="TFY74954.1"/>
    </source>
</evidence>
<dbReference type="PANTHER" id="PTHR11362">
    <property type="entry name" value="PHOSPHATIDYLETHANOLAMINE-BINDING PROTEIN"/>
    <property type="match status" value="1"/>
</dbReference>
<proteinExistence type="predicted"/>
<dbReference type="PANTHER" id="PTHR11362:SF82">
    <property type="entry name" value="PHOSPHATIDYLETHANOLAMINE-BINDING PROTEIN 4"/>
    <property type="match status" value="1"/>
</dbReference>
<comment type="caution">
    <text evidence="2">The sequence shown here is derived from an EMBL/GenBank/DDBJ whole genome shotgun (WGS) entry which is preliminary data.</text>
</comment>
<organism evidence="2 3">
    <name type="scientific">Hericium alpestre</name>
    <dbReference type="NCBI Taxonomy" id="135208"/>
    <lineage>
        <taxon>Eukaryota</taxon>
        <taxon>Fungi</taxon>
        <taxon>Dikarya</taxon>
        <taxon>Basidiomycota</taxon>
        <taxon>Agaricomycotina</taxon>
        <taxon>Agaricomycetes</taxon>
        <taxon>Russulales</taxon>
        <taxon>Hericiaceae</taxon>
        <taxon>Hericium</taxon>
    </lineage>
</organism>
<dbReference type="SUPFAM" id="SSF49777">
    <property type="entry name" value="PEBP-like"/>
    <property type="match status" value="1"/>
</dbReference>
<evidence type="ECO:0008006" key="4">
    <source>
        <dbReference type="Google" id="ProtNLM"/>
    </source>
</evidence>
<dbReference type="EMBL" id="SFCI01001788">
    <property type="protein sequence ID" value="TFY74954.1"/>
    <property type="molecule type" value="Genomic_DNA"/>
</dbReference>
<feature type="compositionally biased region" description="Low complexity" evidence="1">
    <location>
        <begin position="38"/>
        <end position="51"/>
    </location>
</feature>
<reference evidence="2 3" key="1">
    <citation type="submission" date="2019-02" db="EMBL/GenBank/DDBJ databases">
        <title>Genome sequencing of the rare red list fungi Hericium alpestre (H. flagellum).</title>
        <authorList>
            <person name="Buettner E."/>
            <person name="Kellner H."/>
        </authorList>
    </citation>
    <scope>NUCLEOTIDE SEQUENCE [LARGE SCALE GENOMIC DNA]</scope>
    <source>
        <strain evidence="2 3">DSM 108284</strain>
    </source>
</reference>
<keyword evidence="3" id="KW-1185">Reference proteome</keyword>
<gene>
    <name evidence="2" type="ORF">EWM64_g9057</name>
</gene>
<dbReference type="Proteomes" id="UP000298061">
    <property type="component" value="Unassembled WGS sequence"/>
</dbReference>